<evidence type="ECO:0000313" key="2">
    <source>
        <dbReference type="Proteomes" id="UP000549113"/>
    </source>
</evidence>
<dbReference type="Proteomes" id="UP000549113">
    <property type="component" value="Unassembled WGS sequence"/>
</dbReference>
<proteinExistence type="predicted"/>
<sequence length="86" mass="9878">MKATPIEHDLTLWVEGDVPTRMFYAGRRWTVTDTPTRLRDSIWSVQAGHRGGLYGWRFQATDDAGDSLVFDVYPDADGWHVHHTYA</sequence>
<dbReference type="AlphaFoldDB" id="A0AA40VMT8"/>
<name>A0AA40VMT8_9MICO</name>
<organism evidence="1 2">
    <name type="scientific">Microbacterium invictum</name>
    <dbReference type="NCBI Taxonomy" id="515415"/>
    <lineage>
        <taxon>Bacteria</taxon>
        <taxon>Bacillati</taxon>
        <taxon>Actinomycetota</taxon>
        <taxon>Actinomycetes</taxon>
        <taxon>Micrococcales</taxon>
        <taxon>Microbacteriaceae</taxon>
        <taxon>Microbacterium</taxon>
    </lineage>
</organism>
<evidence type="ECO:0000313" key="1">
    <source>
        <dbReference type="EMBL" id="MBB4140776.1"/>
    </source>
</evidence>
<gene>
    <name evidence="1" type="ORF">BKA10_002570</name>
</gene>
<dbReference type="EMBL" id="JACIFH010000001">
    <property type="protein sequence ID" value="MBB4140776.1"/>
    <property type="molecule type" value="Genomic_DNA"/>
</dbReference>
<protein>
    <submittedName>
        <fullName evidence="1">Uncharacterized protein</fullName>
    </submittedName>
</protein>
<reference evidence="1 2" key="1">
    <citation type="submission" date="2020-08" db="EMBL/GenBank/DDBJ databases">
        <title>Sequencing the genomes of 1000 actinobacteria strains.</title>
        <authorList>
            <person name="Klenk H.-P."/>
        </authorList>
    </citation>
    <scope>NUCLEOTIDE SEQUENCE [LARGE SCALE GENOMIC DNA]</scope>
    <source>
        <strain evidence="1 2">DSM 19600</strain>
    </source>
</reference>
<keyword evidence="2" id="KW-1185">Reference proteome</keyword>
<comment type="caution">
    <text evidence="1">The sequence shown here is derived from an EMBL/GenBank/DDBJ whole genome shotgun (WGS) entry which is preliminary data.</text>
</comment>
<accession>A0AA40VMT8</accession>
<dbReference type="RefSeq" id="WP_183500256.1">
    <property type="nucleotide sequence ID" value="NZ_BAABCO010000004.1"/>
</dbReference>